<sequence length="339" mass="39802">MKYKILENQVFSNGKYSLVPIRTEDKYAIMKWRNEQIYHLRQNKPLTETDQDTYFDNVIVKLFDQERPNQILFSYLDNGNCIGYGGLVHINWTDKNAEISFIMDTALEKDFFSFHWKTYLDLIEKVAFKELELHKIFTYAFDLRPRLYVILENSGYEREARLKEHCFFEGKYIDVIIHSKTNGRLYLRNAGMDDLEITYSWANHPHTRQYAFNQEFISLEEHSKWFTGKITDQNCIYKLLISGAEPLGSIRFDLKGDEGLISYLIGPDHIGKGYGKNLLELSILSLEKERTDVSSIKGLVKKENIASVKIFEKLGFDKTELDENVLEFRMKINHAGRKL</sequence>
<comment type="caution">
    <text evidence="2">The sequence shown here is derived from an EMBL/GenBank/DDBJ whole genome shotgun (WGS) entry which is preliminary data.</text>
</comment>
<keyword evidence="2" id="KW-0808">Transferase</keyword>
<evidence type="ECO:0000313" key="2">
    <source>
        <dbReference type="EMBL" id="MFD2201848.1"/>
    </source>
</evidence>
<dbReference type="EMBL" id="JBHUIV010000016">
    <property type="protein sequence ID" value="MFD2201848.1"/>
    <property type="molecule type" value="Genomic_DNA"/>
</dbReference>
<keyword evidence="3" id="KW-1185">Reference proteome</keyword>
<proteinExistence type="predicted"/>
<dbReference type="InterPro" id="IPR000182">
    <property type="entry name" value="GNAT_dom"/>
</dbReference>
<reference evidence="3" key="1">
    <citation type="journal article" date="2019" name="Int. J. Syst. Evol. Microbiol.">
        <title>The Global Catalogue of Microorganisms (GCM) 10K type strain sequencing project: providing services to taxonomists for standard genome sequencing and annotation.</title>
        <authorList>
            <consortium name="The Broad Institute Genomics Platform"/>
            <consortium name="The Broad Institute Genome Sequencing Center for Infectious Disease"/>
            <person name="Wu L."/>
            <person name="Ma J."/>
        </authorList>
    </citation>
    <scope>NUCLEOTIDE SEQUENCE [LARGE SCALE GENOMIC DNA]</scope>
    <source>
        <strain evidence="3">KCTC 19812</strain>
    </source>
</reference>
<dbReference type="Pfam" id="PF13302">
    <property type="entry name" value="Acetyltransf_3"/>
    <property type="match status" value="1"/>
</dbReference>
<dbReference type="EC" id="2.3.1.-" evidence="2"/>
<dbReference type="PROSITE" id="PS51186">
    <property type="entry name" value="GNAT"/>
    <property type="match status" value="1"/>
</dbReference>
<dbReference type="Proteomes" id="UP001597414">
    <property type="component" value="Unassembled WGS sequence"/>
</dbReference>
<dbReference type="Gene3D" id="3.40.630.30">
    <property type="match status" value="2"/>
</dbReference>
<keyword evidence="2" id="KW-0012">Acyltransferase</keyword>
<dbReference type="GO" id="GO:0016746">
    <property type="term" value="F:acyltransferase activity"/>
    <property type="evidence" value="ECO:0007669"/>
    <property type="project" value="UniProtKB-KW"/>
</dbReference>
<dbReference type="SUPFAM" id="SSF55729">
    <property type="entry name" value="Acyl-CoA N-acyltransferases (Nat)"/>
    <property type="match status" value="2"/>
</dbReference>
<dbReference type="RefSeq" id="WP_380801927.1">
    <property type="nucleotide sequence ID" value="NZ_JBHUIV010000016.1"/>
</dbReference>
<gene>
    <name evidence="2" type="ORF">ACFSKV_09730</name>
</gene>
<dbReference type="PANTHER" id="PTHR43415:SF3">
    <property type="entry name" value="GNAT-FAMILY ACETYLTRANSFERASE"/>
    <property type="match status" value="1"/>
</dbReference>
<organism evidence="2 3">
    <name type="scientific">Shivajiella indica</name>
    <dbReference type="NCBI Taxonomy" id="872115"/>
    <lineage>
        <taxon>Bacteria</taxon>
        <taxon>Pseudomonadati</taxon>
        <taxon>Bacteroidota</taxon>
        <taxon>Cytophagia</taxon>
        <taxon>Cytophagales</taxon>
        <taxon>Cyclobacteriaceae</taxon>
        <taxon>Shivajiella</taxon>
    </lineage>
</organism>
<accession>A0ABW5B7I8</accession>
<evidence type="ECO:0000313" key="3">
    <source>
        <dbReference type="Proteomes" id="UP001597414"/>
    </source>
</evidence>
<dbReference type="InterPro" id="IPR016181">
    <property type="entry name" value="Acyl_CoA_acyltransferase"/>
</dbReference>
<protein>
    <submittedName>
        <fullName evidence="2">GNAT family N-acetyltransferase</fullName>
        <ecNumber evidence="2">2.3.1.-</ecNumber>
    </submittedName>
</protein>
<dbReference type="PANTHER" id="PTHR43415">
    <property type="entry name" value="SPERMIDINE N(1)-ACETYLTRANSFERASE"/>
    <property type="match status" value="1"/>
</dbReference>
<name>A0ABW5B7I8_9BACT</name>
<dbReference type="Pfam" id="PF13420">
    <property type="entry name" value="Acetyltransf_4"/>
    <property type="match status" value="1"/>
</dbReference>
<feature type="domain" description="N-acetyltransferase" evidence="1">
    <location>
        <begin position="185"/>
        <end position="335"/>
    </location>
</feature>
<evidence type="ECO:0000259" key="1">
    <source>
        <dbReference type="PROSITE" id="PS51186"/>
    </source>
</evidence>